<reference evidence="3 4" key="1">
    <citation type="submission" date="2021-07" db="EMBL/GenBank/DDBJ databases">
        <title>Whole genome sequencing of non-tuberculosis mycobacteria type-strains.</title>
        <authorList>
            <person name="Igarashi Y."/>
            <person name="Osugi A."/>
            <person name="Mitarai S."/>
        </authorList>
    </citation>
    <scope>NUCLEOTIDE SEQUENCE [LARGE SCALE GENOMIC DNA]</scope>
    <source>
        <strain evidence="3 4">JCM 16370</strain>
    </source>
</reference>
<name>A0ABX8VA41_9MYCO</name>
<keyword evidence="2" id="KW-1133">Transmembrane helix</keyword>
<protein>
    <submittedName>
        <fullName evidence="3">Uncharacterized protein</fullName>
    </submittedName>
</protein>
<evidence type="ECO:0000313" key="4">
    <source>
        <dbReference type="Proteomes" id="UP000825367"/>
    </source>
</evidence>
<feature type="region of interest" description="Disordered" evidence="1">
    <location>
        <begin position="70"/>
        <end position="141"/>
    </location>
</feature>
<proteinExistence type="predicted"/>
<dbReference type="EMBL" id="CP080333">
    <property type="protein sequence ID" value="QYL14657.1"/>
    <property type="molecule type" value="Genomic_DNA"/>
</dbReference>
<accession>A0ABX8VA41</accession>
<keyword evidence="2" id="KW-0472">Membrane</keyword>
<keyword evidence="2" id="KW-0812">Transmembrane</keyword>
<dbReference type="Proteomes" id="UP000825367">
    <property type="component" value="Chromosome"/>
</dbReference>
<evidence type="ECO:0000256" key="1">
    <source>
        <dbReference type="SAM" id="MobiDB-lite"/>
    </source>
</evidence>
<evidence type="ECO:0000256" key="2">
    <source>
        <dbReference type="SAM" id="Phobius"/>
    </source>
</evidence>
<evidence type="ECO:0000313" key="3">
    <source>
        <dbReference type="EMBL" id="QYL14657.1"/>
    </source>
</evidence>
<keyword evidence="4" id="KW-1185">Reference proteome</keyword>
<feature type="transmembrane region" description="Helical" evidence="2">
    <location>
        <begin position="6"/>
        <end position="26"/>
    </location>
</feature>
<dbReference type="RefSeq" id="WP_083542608.1">
    <property type="nucleotide sequence ID" value="NZ_BAAAVX010000038.1"/>
</dbReference>
<gene>
    <name evidence="3" type="ORF">K0O64_15750</name>
</gene>
<organism evidence="3 4">
    <name type="scientific">Mycolicibacterium pallens</name>
    <dbReference type="NCBI Taxonomy" id="370524"/>
    <lineage>
        <taxon>Bacteria</taxon>
        <taxon>Bacillati</taxon>
        <taxon>Actinomycetota</taxon>
        <taxon>Actinomycetes</taxon>
        <taxon>Mycobacteriales</taxon>
        <taxon>Mycobacteriaceae</taxon>
        <taxon>Mycolicibacterium</taxon>
    </lineage>
</organism>
<sequence>MASNNVVWIVIAVVVALIVIGALVWVGRKRQVSRRVAKADDIREEVRQDQLKLQHREAVAEETAAKARAAKAEADAKAAEAARLEANAAKHREDATAHREDLDERARHADSLDPRVKDVKEEDRAESVARGDQTGRAEADR</sequence>